<keyword evidence="2" id="KW-0539">Nucleus</keyword>
<dbReference type="Proteomes" id="UP000298390">
    <property type="component" value="Unassembled WGS sequence"/>
</dbReference>
<dbReference type="SUPFAM" id="SSF50729">
    <property type="entry name" value="PH domain-like"/>
    <property type="match status" value="1"/>
</dbReference>
<feature type="region of interest" description="Disordered" evidence="3">
    <location>
        <begin position="175"/>
        <end position="349"/>
    </location>
</feature>
<dbReference type="GO" id="GO:0005634">
    <property type="term" value="C:nucleus"/>
    <property type="evidence" value="ECO:0007669"/>
    <property type="project" value="UniProtKB-SubCell"/>
</dbReference>
<dbReference type="Pfam" id="PF00638">
    <property type="entry name" value="Ran_BP1"/>
    <property type="match status" value="1"/>
</dbReference>
<evidence type="ECO:0000256" key="2">
    <source>
        <dbReference type="ARBA" id="ARBA00023242"/>
    </source>
</evidence>
<feature type="region of interest" description="Disordered" evidence="3">
    <location>
        <begin position="51"/>
        <end position="147"/>
    </location>
</feature>
<dbReference type="PANTHER" id="PTHR23138">
    <property type="entry name" value="RAN BINDING PROTEIN"/>
    <property type="match status" value="1"/>
</dbReference>
<dbReference type="InterPro" id="IPR045255">
    <property type="entry name" value="RanBP1-like"/>
</dbReference>
<evidence type="ECO:0000256" key="1">
    <source>
        <dbReference type="ARBA" id="ARBA00004123"/>
    </source>
</evidence>
<proteinExistence type="predicted"/>
<sequence length="672" mass="72280">MEIRDDQLNHIGTTEELVPSQSALPSDDPAGAATQGLHVLDPLLKLRPIALQTRHPEIESENSDPKDRRTPAKKNRTSTQLDATEEEEEEESGSGVSESPPTESKIRQISQGVEDMTWKHIRKDSTSERDHEMDVHNAETKTDHQITTEVSDTHEGVAAQRGDDLEEEPIKAKVAGGDEVAVPPVLLQGENPPQIIDNVGEDEHAGQADPAEVPPDAQPSDPAPLFDNPEVHPEVSATSAIPPVPPSSSPHSRRSSESEAEAEKGLKRKLRDRTVSERFVPGEVEEHTSATAPKAGATKRQRDDADSDANPRVTKRPTPPPEESEGNTEKVETSPSHSNTTPATPSTSKISGFMAYASTSSPFASVAGPSVFNKSKTPPASSSPFASTSTSFASAFATTPSSSPTKSSTNSSETPLPQKRTGFEAFASTSSPFASVAKRPKSPPPPAFGGLARSRSPSRHPTSTRSGNAFSASAFSAYAAGGAQGFSASKPRSERASPAPSEGSTRGTSVFDAGTKDDAEEESGNGAVSFSERLRSHKDDEDSEESDRVKLTEQEVHTGEEDEETMYQVRGKLYALSPQNQWKERGTGMLKLNVRREDGTGARLIMRKEAVYTVLLNATLFKGMKCFIAQDPRYIRFSVFESGTATHYNLRVQSAKAAEELIDEINSHIPGE</sequence>
<evidence type="ECO:0000256" key="3">
    <source>
        <dbReference type="SAM" id="MobiDB-lite"/>
    </source>
</evidence>
<comment type="caution">
    <text evidence="5">The sequence shown here is derived from an EMBL/GenBank/DDBJ whole genome shotgun (WGS) entry which is preliminary data.</text>
</comment>
<dbReference type="InterPro" id="IPR000156">
    <property type="entry name" value="Ran_bind_dom"/>
</dbReference>
<feature type="region of interest" description="Disordered" evidence="3">
    <location>
        <begin position="362"/>
        <end position="468"/>
    </location>
</feature>
<dbReference type="PROSITE" id="PS50196">
    <property type="entry name" value="RANBD1"/>
    <property type="match status" value="1"/>
</dbReference>
<feature type="region of interest" description="Disordered" evidence="3">
    <location>
        <begin position="1"/>
        <end position="36"/>
    </location>
</feature>
<dbReference type="EMBL" id="SEKV01000656">
    <property type="protein sequence ID" value="TFY54822.1"/>
    <property type="molecule type" value="Genomic_DNA"/>
</dbReference>
<feature type="compositionally biased region" description="Basic and acidic residues" evidence="3">
    <location>
        <begin position="123"/>
        <end position="147"/>
    </location>
</feature>
<evidence type="ECO:0000259" key="4">
    <source>
        <dbReference type="PROSITE" id="PS50196"/>
    </source>
</evidence>
<feature type="compositionally biased region" description="Basic and acidic residues" evidence="3">
    <location>
        <begin position="254"/>
        <end position="265"/>
    </location>
</feature>
<gene>
    <name evidence="5" type="ORF">EVJ58_g8630</name>
</gene>
<feature type="compositionally biased region" description="Basic and acidic residues" evidence="3">
    <location>
        <begin position="532"/>
        <end position="559"/>
    </location>
</feature>
<dbReference type="AlphaFoldDB" id="A0A4Y9XYF5"/>
<evidence type="ECO:0000313" key="6">
    <source>
        <dbReference type="Proteomes" id="UP000298390"/>
    </source>
</evidence>
<comment type="subcellular location">
    <subcellularLocation>
        <location evidence="1">Nucleus</location>
    </subcellularLocation>
</comment>
<feature type="compositionally biased region" description="Low complexity" evidence="3">
    <location>
        <begin position="453"/>
        <end position="468"/>
    </location>
</feature>
<feature type="compositionally biased region" description="Polar residues" evidence="3">
    <location>
        <begin position="333"/>
        <end position="349"/>
    </location>
</feature>
<organism evidence="5 6">
    <name type="scientific">Rhodofomes roseus</name>
    <dbReference type="NCBI Taxonomy" id="34475"/>
    <lineage>
        <taxon>Eukaryota</taxon>
        <taxon>Fungi</taxon>
        <taxon>Dikarya</taxon>
        <taxon>Basidiomycota</taxon>
        <taxon>Agaricomycotina</taxon>
        <taxon>Agaricomycetes</taxon>
        <taxon>Polyporales</taxon>
        <taxon>Rhodofomes</taxon>
    </lineage>
</organism>
<feature type="domain" description="RanBD1" evidence="4">
    <location>
        <begin position="544"/>
        <end position="625"/>
    </location>
</feature>
<reference evidence="5 6" key="1">
    <citation type="submission" date="2019-01" db="EMBL/GenBank/DDBJ databases">
        <title>Genome sequencing of the rare red list fungi Fomitopsis rosea.</title>
        <authorList>
            <person name="Buettner E."/>
            <person name="Kellner H."/>
        </authorList>
    </citation>
    <scope>NUCLEOTIDE SEQUENCE [LARGE SCALE GENOMIC DNA]</scope>
    <source>
        <strain evidence="5 6">DSM 105464</strain>
    </source>
</reference>
<dbReference type="InterPro" id="IPR011993">
    <property type="entry name" value="PH-like_dom_sf"/>
</dbReference>
<dbReference type="SMART" id="SM00160">
    <property type="entry name" value="RanBD"/>
    <property type="match status" value="1"/>
</dbReference>
<feature type="compositionally biased region" description="Basic and acidic residues" evidence="3">
    <location>
        <begin position="54"/>
        <end position="70"/>
    </location>
</feature>
<feature type="compositionally biased region" description="Acidic residues" evidence="3">
    <location>
        <begin position="83"/>
        <end position="92"/>
    </location>
</feature>
<protein>
    <recommendedName>
        <fullName evidence="4">RanBD1 domain-containing protein</fullName>
    </recommendedName>
</protein>
<dbReference type="STRING" id="34475.A0A4Y9XYF5"/>
<feature type="region of interest" description="Disordered" evidence="3">
    <location>
        <begin position="483"/>
        <end position="562"/>
    </location>
</feature>
<accession>A0A4Y9XYF5</accession>
<name>A0A4Y9XYF5_9APHY</name>
<feature type="compositionally biased region" description="Low complexity" evidence="3">
    <location>
        <begin position="374"/>
        <end position="412"/>
    </location>
</feature>
<evidence type="ECO:0000313" key="5">
    <source>
        <dbReference type="EMBL" id="TFY54822.1"/>
    </source>
</evidence>
<feature type="compositionally biased region" description="Low complexity" evidence="3">
    <location>
        <begin position="93"/>
        <end position="103"/>
    </location>
</feature>
<dbReference type="Gene3D" id="2.30.29.30">
    <property type="entry name" value="Pleckstrin-homology domain (PH domain)/Phosphotyrosine-binding domain (PTB)"/>
    <property type="match status" value="1"/>
</dbReference>
<dbReference type="PANTHER" id="PTHR23138:SF142">
    <property type="entry name" value="RAN-BINDING PROTEIN 3B-RELATED"/>
    <property type="match status" value="1"/>
</dbReference>